<dbReference type="Pfam" id="PF13787">
    <property type="entry name" value="HXXEE"/>
    <property type="match status" value="1"/>
</dbReference>
<dbReference type="EMBL" id="FQVL01000007">
    <property type="protein sequence ID" value="SHF08060.1"/>
    <property type="molecule type" value="Genomic_DNA"/>
</dbReference>
<sequence length="167" mass="19405">MFDISFWQLQWLFPILTTLHNLEEAIWLPKWSQQAGKWHAKVGKQEFRFAVIVLTALAYLLTFLSWSYGPESIWVYLNCGYMLAMLINVFFPHLLATIVMRQYCPGIGTGIAFNLPINFLLLYLAFQDKWITHNKFMIISPITVLVLLLSLPILFFIGKKVFSQNAI</sequence>
<gene>
    <name evidence="2" type="ORF">SAMN05444392_10790</name>
</gene>
<dbReference type="InterPro" id="IPR025671">
    <property type="entry name" value="HXXEE"/>
</dbReference>
<name>A0A1M4YQM1_9BACL</name>
<keyword evidence="3" id="KW-1185">Reference proteome</keyword>
<keyword evidence="1" id="KW-0472">Membrane</keyword>
<dbReference type="RefSeq" id="WP_073155101.1">
    <property type="nucleotide sequence ID" value="NZ_FQVL01000007.1"/>
</dbReference>
<evidence type="ECO:0000256" key="1">
    <source>
        <dbReference type="SAM" id="Phobius"/>
    </source>
</evidence>
<feature type="transmembrane region" description="Helical" evidence="1">
    <location>
        <begin position="138"/>
        <end position="157"/>
    </location>
</feature>
<evidence type="ECO:0008006" key="4">
    <source>
        <dbReference type="Google" id="ProtNLM"/>
    </source>
</evidence>
<dbReference type="AlphaFoldDB" id="A0A1M4YQM1"/>
<keyword evidence="1" id="KW-0812">Transmembrane</keyword>
<reference evidence="2 3" key="1">
    <citation type="submission" date="2016-11" db="EMBL/GenBank/DDBJ databases">
        <authorList>
            <person name="Jaros S."/>
            <person name="Januszkiewicz K."/>
            <person name="Wedrychowicz H."/>
        </authorList>
    </citation>
    <scope>NUCLEOTIDE SEQUENCE [LARGE SCALE GENOMIC DNA]</scope>
    <source>
        <strain evidence="2 3">DSM 44666</strain>
    </source>
</reference>
<feature type="transmembrane region" description="Helical" evidence="1">
    <location>
        <begin position="103"/>
        <end position="126"/>
    </location>
</feature>
<feature type="transmembrane region" description="Helical" evidence="1">
    <location>
        <begin position="73"/>
        <end position="91"/>
    </location>
</feature>
<accession>A0A1M4YQM1</accession>
<feature type="transmembrane region" description="Helical" evidence="1">
    <location>
        <begin position="47"/>
        <end position="67"/>
    </location>
</feature>
<evidence type="ECO:0000313" key="2">
    <source>
        <dbReference type="EMBL" id="SHF08060.1"/>
    </source>
</evidence>
<keyword evidence="1" id="KW-1133">Transmembrane helix</keyword>
<protein>
    <recommendedName>
        <fullName evidence="4">HXXEE domain-containing protein</fullName>
    </recommendedName>
</protein>
<organism evidence="2 3">
    <name type="scientific">Seinonella peptonophila</name>
    <dbReference type="NCBI Taxonomy" id="112248"/>
    <lineage>
        <taxon>Bacteria</taxon>
        <taxon>Bacillati</taxon>
        <taxon>Bacillota</taxon>
        <taxon>Bacilli</taxon>
        <taxon>Bacillales</taxon>
        <taxon>Thermoactinomycetaceae</taxon>
        <taxon>Seinonella</taxon>
    </lineage>
</organism>
<dbReference type="Proteomes" id="UP000184476">
    <property type="component" value="Unassembled WGS sequence"/>
</dbReference>
<dbReference type="OrthoDB" id="2221824at2"/>
<evidence type="ECO:0000313" key="3">
    <source>
        <dbReference type="Proteomes" id="UP000184476"/>
    </source>
</evidence>
<proteinExistence type="predicted"/>